<feature type="region of interest" description="Disordered" evidence="4">
    <location>
        <begin position="214"/>
        <end position="252"/>
    </location>
</feature>
<dbReference type="PROSITE" id="PS50294">
    <property type="entry name" value="WD_REPEATS_REGION"/>
    <property type="match status" value="4"/>
</dbReference>
<dbReference type="PROSITE" id="PS50082">
    <property type="entry name" value="WD_REPEATS_2"/>
    <property type="match status" value="4"/>
</dbReference>
<evidence type="ECO:0008006" key="7">
    <source>
        <dbReference type="Google" id="ProtNLM"/>
    </source>
</evidence>
<evidence type="ECO:0000256" key="2">
    <source>
        <dbReference type="ARBA" id="ARBA00022737"/>
    </source>
</evidence>
<dbReference type="InterPro" id="IPR001680">
    <property type="entry name" value="WD40_rpt"/>
</dbReference>
<feature type="region of interest" description="Disordered" evidence="4">
    <location>
        <begin position="1"/>
        <end position="56"/>
    </location>
</feature>
<keyword evidence="6" id="KW-1185">Reference proteome</keyword>
<dbReference type="InterPro" id="IPR032847">
    <property type="entry name" value="PRPF17"/>
</dbReference>
<gene>
    <name evidence="5" type="ORF">HK105_205679</name>
</gene>
<dbReference type="PRINTS" id="PR00320">
    <property type="entry name" value="GPROTEINBRPT"/>
</dbReference>
<evidence type="ECO:0000313" key="5">
    <source>
        <dbReference type="EMBL" id="KAL2914748.1"/>
    </source>
</evidence>
<name>A0ABR4N5C9_9FUNG</name>
<keyword evidence="2" id="KW-0677">Repeat</keyword>
<dbReference type="PANTHER" id="PTHR43979">
    <property type="entry name" value="PRE-MRNA-PROCESSING FACTOR 17"/>
    <property type="match status" value="1"/>
</dbReference>
<dbReference type="InterPro" id="IPR019775">
    <property type="entry name" value="WD40_repeat_CS"/>
</dbReference>
<evidence type="ECO:0000313" key="6">
    <source>
        <dbReference type="Proteomes" id="UP001527925"/>
    </source>
</evidence>
<protein>
    <recommendedName>
        <fullName evidence="7">Pre-mRNA splicing factor</fullName>
    </recommendedName>
</protein>
<feature type="compositionally biased region" description="Gly residues" evidence="4">
    <location>
        <begin position="14"/>
        <end position="33"/>
    </location>
</feature>
<dbReference type="EMBL" id="JADGIZ020000030">
    <property type="protein sequence ID" value="KAL2914748.1"/>
    <property type="molecule type" value="Genomic_DNA"/>
</dbReference>
<feature type="compositionally biased region" description="Basic and acidic residues" evidence="4">
    <location>
        <begin position="239"/>
        <end position="252"/>
    </location>
</feature>
<evidence type="ECO:0000256" key="1">
    <source>
        <dbReference type="ARBA" id="ARBA00022574"/>
    </source>
</evidence>
<dbReference type="InterPro" id="IPR020472">
    <property type="entry name" value="WD40_PAC1"/>
</dbReference>
<keyword evidence="1 3" id="KW-0853">WD repeat</keyword>
<reference evidence="5 6" key="1">
    <citation type="submission" date="2023-09" db="EMBL/GenBank/DDBJ databases">
        <title>Pangenome analysis of Batrachochytrium dendrobatidis and related Chytrids.</title>
        <authorList>
            <person name="Yacoub M.N."/>
            <person name="Stajich J.E."/>
            <person name="James T.Y."/>
        </authorList>
    </citation>
    <scope>NUCLEOTIDE SEQUENCE [LARGE SCALE GENOMIC DNA]</scope>
    <source>
        <strain evidence="5 6">JEL0888</strain>
    </source>
</reference>
<dbReference type="Pfam" id="PF00400">
    <property type="entry name" value="WD40"/>
    <property type="match status" value="5"/>
</dbReference>
<dbReference type="SMART" id="SM00320">
    <property type="entry name" value="WD40"/>
    <property type="match status" value="7"/>
</dbReference>
<dbReference type="PROSITE" id="PS00678">
    <property type="entry name" value="WD_REPEATS_1"/>
    <property type="match status" value="1"/>
</dbReference>
<dbReference type="PANTHER" id="PTHR43979:SF1">
    <property type="entry name" value="PRE-MRNA-PROCESSING FACTOR 17"/>
    <property type="match status" value="1"/>
</dbReference>
<dbReference type="SUPFAM" id="SSF50978">
    <property type="entry name" value="WD40 repeat-like"/>
    <property type="match status" value="1"/>
</dbReference>
<dbReference type="CDD" id="cd00200">
    <property type="entry name" value="WD40"/>
    <property type="match status" value="1"/>
</dbReference>
<dbReference type="Proteomes" id="UP001527925">
    <property type="component" value="Unassembled WGS sequence"/>
</dbReference>
<feature type="repeat" description="WD" evidence="3">
    <location>
        <begin position="332"/>
        <end position="373"/>
    </location>
</feature>
<feature type="repeat" description="WD" evidence="3">
    <location>
        <begin position="550"/>
        <end position="583"/>
    </location>
</feature>
<evidence type="ECO:0000256" key="3">
    <source>
        <dbReference type="PROSITE-ProRule" id="PRU00221"/>
    </source>
</evidence>
<feature type="repeat" description="WD" evidence="3">
    <location>
        <begin position="288"/>
        <end position="322"/>
    </location>
</feature>
<feature type="region of interest" description="Disordered" evidence="4">
    <location>
        <begin position="166"/>
        <end position="195"/>
    </location>
</feature>
<comment type="caution">
    <text evidence="5">The sequence shown here is derived from an EMBL/GenBank/DDBJ whole genome shotgun (WGS) entry which is preliminary data.</text>
</comment>
<feature type="compositionally biased region" description="Low complexity" evidence="4">
    <location>
        <begin position="34"/>
        <end position="54"/>
    </location>
</feature>
<dbReference type="InterPro" id="IPR015943">
    <property type="entry name" value="WD40/YVTN_repeat-like_dom_sf"/>
</dbReference>
<sequence>MDSLAQYGSDSDGEGAGPSGPSGPGSGGAGSGGAARAHGAAAHAAAGSSALPPSKRTKIDLAPDVLTQDLETFAYVPAVTTTEVSFNVPFSDLSKPIQGPANPFVAPKAMVNRNTMTGFVEDHNMSEQTFNQLHRTFVNFGYTLDPDAERPDQFVGDDQRRAAKNGALAGEIKTAEKKKRKPKGDPSDIEGYAGPWAGYEGEQLELPERTADQETWVPEESDADAAGSGDGKKGSGSRGTERSIFHGKTERDYQGRTYMHVPNDAGVDLRGEPGSQECFLPKQLIHTWTGHTKGVNTIRYFPGSAHLLLSAGMDGMVKLWDVYHDRRCLRTFIGHNSGVRDVCFTNDGTKFLSASFDRWIKLWDTETGKCISRFTTKRVPYCVKFNPDEDKQNLFLAGCQDRKIYQFDVNTGEIVQEYDQHLGAVNTITFVDDNRRFVTTSDDKTIRAWEFGIPITIKYIAEPEMHSMPAVSLSNNRKWLACQSLDNQIVIYSARDRFRINRKKVFRGHLVAGYACQPNFSPDSRFVMSGDSEGKVWFWDWKTCKVVKKFKAHNGVVMSCEWHPHETSKVATCSWDGTIKFWD</sequence>
<dbReference type="InterPro" id="IPR036322">
    <property type="entry name" value="WD40_repeat_dom_sf"/>
</dbReference>
<evidence type="ECO:0000256" key="4">
    <source>
        <dbReference type="SAM" id="MobiDB-lite"/>
    </source>
</evidence>
<dbReference type="Gene3D" id="2.130.10.10">
    <property type="entry name" value="YVTN repeat-like/Quinoprotein amine dehydrogenase"/>
    <property type="match status" value="1"/>
</dbReference>
<accession>A0ABR4N5C9</accession>
<feature type="repeat" description="WD" evidence="3">
    <location>
        <begin position="418"/>
        <end position="450"/>
    </location>
</feature>
<organism evidence="5 6">
    <name type="scientific">Polyrhizophydium stewartii</name>
    <dbReference type="NCBI Taxonomy" id="2732419"/>
    <lineage>
        <taxon>Eukaryota</taxon>
        <taxon>Fungi</taxon>
        <taxon>Fungi incertae sedis</taxon>
        <taxon>Chytridiomycota</taxon>
        <taxon>Chytridiomycota incertae sedis</taxon>
        <taxon>Chytridiomycetes</taxon>
        <taxon>Rhizophydiales</taxon>
        <taxon>Rhizophydiales incertae sedis</taxon>
        <taxon>Polyrhizophydium</taxon>
    </lineage>
</organism>
<proteinExistence type="predicted"/>